<proteinExistence type="inferred from homology"/>
<dbReference type="PANTHER" id="PTHR33540:SF2">
    <property type="entry name" value="TRNA THREONYLCARBAMOYLADENOSINE BIOSYNTHESIS PROTEIN TSAE"/>
    <property type="match status" value="1"/>
</dbReference>
<sequence length="165" mass="19331">MCTYKIKLINELQTSLLGKKLSNICFKNKIIIYLNGEIGAGKTTLIRAFIKQMGYNKIIKSPTYTIIEKYNIKNIILLHIDLYRINNIHELEILGLNEYIEKSSICLIEWPKNGIKYIKKPDINIDLSYIDNYRKAKIKYKSLIGKKIINKLINNNNFTKIKNIY</sequence>
<dbReference type="GO" id="GO:0005737">
    <property type="term" value="C:cytoplasm"/>
    <property type="evidence" value="ECO:0007669"/>
    <property type="project" value="UniProtKB-SubCell"/>
</dbReference>
<organism evidence="11 12">
    <name type="scientific">Candidatus Purcelliella pentastirinorum</name>
    <dbReference type="NCBI Taxonomy" id="472834"/>
    <lineage>
        <taxon>Bacteria</taxon>
        <taxon>Pseudomonadati</taxon>
        <taxon>Pseudomonadota</taxon>
        <taxon>Gammaproteobacteria</taxon>
        <taxon>Enterobacterales</taxon>
        <taxon>Enterobacteriaceae</taxon>
        <taxon>Candidatus Purcelliella</taxon>
    </lineage>
</organism>
<evidence type="ECO:0000256" key="4">
    <source>
        <dbReference type="ARBA" id="ARBA00022490"/>
    </source>
</evidence>
<reference evidence="11 12" key="1">
    <citation type="submission" date="2018-03" db="EMBL/GenBank/DDBJ databases">
        <title>A parallel universe: an anciently diverged bacterial symbiosis in a Hawaiian planthopper (Hemiptera: Cixiidae) reveals rearranged nutritional responsibilities.</title>
        <authorList>
            <person name="Bennett G."/>
            <person name="Mao M."/>
        </authorList>
    </citation>
    <scope>NUCLEOTIDE SEQUENCE [LARGE SCALE GENOMIC DNA]</scope>
    <source>
        <strain evidence="11 12">OLIH</strain>
    </source>
</reference>
<evidence type="ECO:0000256" key="9">
    <source>
        <dbReference type="ARBA" id="ARBA00022842"/>
    </source>
</evidence>
<evidence type="ECO:0000256" key="7">
    <source>
        <dbReference type="ARBA" id="ARBA00022741"/>
    </source>
</evidence>
<keyword evidence="12" id="KW-1185">Reference proteome</keyword>
<evidence type="ECO:0000256" key="8">
    <source>
        <dbReference type="ARBA" id="ARBA00022840"/>
    </source>
</evidence>
<name>A0A346DZS8_9ENTR</name>
<accession>A0A346DZS8</accession>
<evidence type="ECO:0000256" key="10">
    <source>
        <dbReference type="ARBA" id="ARBA00032441"/>
    </source>
</evidence>
<dbReference type="NCBIfam" id="TIGR00150">
    <property type="entry name" value="T6A_YjeE"/>
    <property type="match status" value="1"/>
</dbReference>
<evidence type="ECO:0000313" key="11">
    <source>
        <dbReference type="EMBL" id="AXN02233.1"/>
    </source>
</evidence>
<dbReference type="InterPro" id="IPR003442">
    <property type="entry name" value="T6A_TsaE"/>
</dbReference>
<comment type="subcellular location">
    <subcellularLocation>
        <location evidence="1">Cytoplasm</location>
    </subcellularLocation>
</comment>
<evidence type="ECO:0000256" key="3">
    <source>
        <dbReference type="ARBA" id="ARBA00019010"/>
    </source>
</evidence>
<dbReference type="GO" id="GO:0046872">
    <property type="term" value="F:metal ion binding"/>
    <property type="evidence" value="ECO:0007669"/>
    <property type="project" value="UniProtKB-KW"/>
</dbReference>
<keyword evidence="8" id="KW-0067">ATP-binding</keyword>
<dbReference type="EMBL" id="CP028374">
    <property type="protein sequence ID" value="AXN02233.1"/>
    <property type="molecule type" value="Genomic_DNA"/>
</dbReference>
<dbReference type="AlphaFoldDB" id="A0A346DZS8"/>
<dbReference type="GO" id="GO:0002949">
    <property type="term" value="P:tRNA threonylcarbamoyladenosine modification"/>
    <property type="evidence" value="ECO:0007669"/>
    <property type="project" value="InterPro"/>
</dbReference>
<evidence type="ECO:0000256" key="6">
    <source>
        <dbReference type="ARBA" id="ARBA00022723"/>
    </source>
</evidence>
<keyword evidence="4" id="KW-0963">Cytoplasm</keyword>
<dbReference type="Proteomes" id="UP000256856">
    <property type="component" value="Chromosome"/>
</dbReference>
<dbReference type="SUPFAM" id="SSF52540">
    <property type="entry name" value="P-loop containing nucleoside triphosphate hydrolases"/>
    <property type="match status" value="1"/>
</dbReference>
<gene>
    <name evidence="11" type="ORF">C9I82_267</name>
</gene>
<keyword evidence="9" id="KW-0460">Magnesium</keyword>
<dbReference type="Gene3D" id="3.40.50.300">
    <property type="entry name" value="P-loop containing nucleotide triphosphate hydrolases"/>
    <property type="match status" value="1"/>
</dbReference>
<keyword evidence="5" id="KW-0819">tRNA processing</keyword>
<comment type="similarity">
    <text evidence="2">Belongs to the TsaE family.</text>
</comment>
<keyword evidence="6" id="KW-0479">Metal-binding</keyword>
<dbReference type="PANTHER" id="PTHR33540">
    <property type="entry name" value="TRNA THREONYLCARBAMOYLADENOSINE BIOSYNTHESIS PROTEIN TSAE"/>
    <property type="match status" value="1"/>
</dbReference>
<keyword evidence="7" id="KW-0547">Nucleotide-binding</keyword>
<protein>
    <recommendedName>
        <fullName evidence="3">tRNA threonylcarbamoyladenosine biosynthesis protein TsaE</fullName>
    </recommendedName>
    <alternativeName>
        <fullName evidence="10">t(6)A37 threonylcarbamoyladenosine biosynthesis protein TsaE</fullName>
    </alternativeName>
</protein>
<dbReference type="Pfam" id="PF02367">
    <property type="entry name" value="TsaE"/>
    <property type="match status" value="1"/>
</dbReference>
<evidence type="ECO:0000256" key="5">
    <source>
        <dbReference type="ARBA" id="ARBA00022694"/>
    </source>
</evidence>
<dbReference type="KEGG" id="ppet:C9I82_267"/>
<evidence type="ECO:0000256" key="2">
    <source>
        <dbReference type="ARBA" id="ARBA00007599"/>
    </source>
</evidence>
<evidence type="ECO:0000256" key="1">
    <source>
        <dbReference type="ARBA" id="ARBA00004496"/>
    </source>
</evidence>
<dbReference type="GO" id="GO:0005524">
    <property type="term" value="F:ATP binding"/>
    <property type="evidence" value="ECO:0007669"/>
    <property type="project" value="UniProtKB-KW"/>
</dbReference>
<dbReference type="RefSeq" id="WP_115956064.1">
    <property type="nucleotide sequence ID" value="NZ_CP028374.1"/>
</dbReference>
<dbReference type="OrthoDB" id="9800307at2"/>
<dbReference type="InterPro" id="IPR027417">
    <property type="entry name" value="P-loop_NTPase"/>
</dbReference>
<evidence type="ECO:0000313" key="12">
    <source>
        <dbReference type="Proteomes" id="UP000256856"/>
    </source>
</evidence>